<dbReference type="AlphaFoldDB" id="X1A4C0"/>
<protein>
    <recommendedName>
        <fullName evidence="1">Tryptophan synthase beta chain-like PALP domain-containing protein</fullName>
    </recommendedName>
</protein>
<organism evidence="2">
    <name type="scientific">marine sediment metagenome</name>
    <dbReference type="NCBI Taxonomy" id="412755"/>
    <lineage>
        <taxon>unclassified sequences</taxon>
        <taxon>metagenomes</taxon>
        <taxon>ecological metagenomes</taxon>
    </lineage>
</organism>
<proteinExistence type="predicted"/>
<accession>X1A4C0</accession>
<evidence type="ECO:0000313" key="2">
    <source>
        <dbReference type="EMBL" id="GAG55066.1"/>
    </source>
</evidence>
<dbReference type="Gene3D" id="3.40.50.1100">
    <property type="match status" value="2"/>
</dbReference>
<dbReference type="InterPro" id="IPR036052">
    <property type="entry name" value="TrpB-like_PALP_sf"/>
</dbReference>
<dbReference type="Pfam" id="PF00291">
    <property type="entry name" value="PALP"/>
    <property type="match status" value="1"/>
</dbReference>
<comment type="caution">
    <text evidence="2">The sequence shown here is derived from an EMBL/GenBank/DDBJ whole genome shotgun (WGS) entry which is preliminary data.</text>
</comment>
<gene>
    <name evidence="2" type="ORF">S01H4_11429</name>
</gene>
<dbReference type="InterPro" id="IPR001926">
    <property type="entry name" value="TrpB-like_PALP"/>
</dbReference>
<reference evidence="2" key="1">
    <citation type="journal article" date="2014" name="Front. Microbiol.">
        <title>High frequency of phylogenetically diverse reductive dehalogenase-homologous genes in deep subseafloor sedimentary metagenomes.</title>
        <authorList>
            <person name="Kawai M."/>
            <person name="Futagami T."/>
            <person name="Toyoda A."/>
            <person name="Takaki Y."/>
            <person name="Nishi S."/>
            <person name="Hori S."/>
            <person name="Arai W."/>
            <person name="Tsubouchi T."/>
            <person name="Morono Y."/>
            <person name="Uchiyama I."/>
            <person name="Ito T."/>
            <person name="Fujiyama A."/>
            <person name="Inagaki F."/>
            <person name="Takami H."/>
        </authorList>
    </citation>
    <scope>NUCLEOTIDE SEQUENCE</scope>
    <source>
        <strain evidence="2">Expedition CK06-06</strain>
    </source>
</reference>
<name>X1A4C0_9ZZZZ</name>
<evidence type="ECO:0000259" key="1">
    <source>
        <dbReference type="Pfam" id="PF00291"/>
    </source>
</evidence>
<dbReference type="EMBL" id="BART01004614">
    <property type="protein sequence ID" value="GAG55066.1"/>
    <property type="molecule type" value="Genomic_DNA"/>
</dbReference>
<feature type="non-terminal residue" evidence="2">
    <location>
        <position position="137"/>
    </location>
</feature>
<dbReference type="SUPFAM" id="SSF53686">
    <property type="entry name" value="Tryptophan synthase beta subunit-like PLP-dependent enzymes"/>
    <property type="match status" value="1"/>
</dbReference>
<feature type="domain" description="Tryptophan synthase beta chain-like PALP" evidence="1">
    <location>
        <begin position="6"/>
        <end position="132"/>
    </location>
</feature>
<sequence>MSKVQEGVDPTTTLLRAACAEFGWTPTPSFGPFNCFQFEGTKSLGYEIAEQSDWNLPDWILFPTGSGGLMAGTMKGLWEFKQMGLIDKIPRPVVVQPEGCSPIVRAFNDSQDPLNITPWDSNETVAGGLADPFPWDG</sequence>